<sequence>MRRTFYQYLMTHRGGPKDDPRSSFADAAFLDHEFPKTETAFDPLSRYLEERADPEMPSALFDSLWEEYTESD</sequence>
<dbReference type="InterPro" id="IPR023089">
    <property type="entry name" value="YozE_SAM-like"/>
</dbReference>
<proteinExistence type="inferred from homology"/>
<gene>
    <name evidence="3" type="ORF">ABID49_000781</name>
</gene>
<name>A0ABV2G9R1_9BACL</name>
<comment type="similarity">
    <text evidence="1">Belongs to the UPF0346 family.</text>
</comment>
<organism evidence="3 4">
    <name type="scientific">Bhargavaea ullalensis</name>
    <dbReference type="NCBI Taxonomy" id="1265685"/>
    <lineage>
        <taxon>Bacteria</taxon>
        <taxon>Bacillati</taxon>
        <taxon>Bacillota</taxon>
        <taxon>Bacilli</taxon>
        <taxon>Bacillales</taxon>
        <taxon>Caryophanaceae</taxon>
        <taxon>Bhargavaea</taxon>
    </lineage>
</organism>
<dbReference type="SUPFAM" id="SSF140652">
    <property type="entry name" value="YozE-like"/>
    <property type="match status" value="1"/>
</dbReference>
<feature type="domain" description="YozE SAM-like" evidence="2">
    <location>
        <begin position="4"/>
        <end position="69"/>
    </location>
</feature>
<dbReference type="EMBL" id="JBEPLW010000002">
    <property type="protein sequence ID" value="MET3574899.1"/>
    <property type="molecule type" value="Genomic_DNA"/>
</dbReference>
<dbReference type="InterPro" id="IPR010673">
    <property type="entry name" value="UPF0346"/>
</dbReference>
<evidence type="ECO:0000313" key="4">
    <source>
        <dbReference type="Proteomes" id="UP001549099"/>
    </source>
</evidence>
<comment type="caution">
    <text evidence="3">The sequence shown here is derived from an EMBL/GenBank/DDBJ whole genome shotgun (WGS) entry which is preliminary data.</text>
</comment>
<dbReference type="HAMAP" id="MF_01538">
    <property type="entry name" value="UPF0346"/>
    <property type="match status" value="1"/>
</dbReference>
<dbReference type="Gene3D" id="1.10.150.260">
    <property type="entry name" value="YozE SAM-like"/>
    <property type="match status" value="1"/>
</dbReference>
<evidence type="ECO:0000256" key="1">
    <source>
        <dbReference type="HAMAP-Rule" id="MF_01538"/>
    </source>
</evidence>
<evidence type="ECO:0000313" key="3">
    <source>
        <dbReference type="EMBL" id="MET3574899.1"/>
    </source>
</evidence>
<dbReference type="RefSeq" id="WP_354195506.1">
    <property type="nucleotide sequence ID" value="NZ_JBEPLW010000002.1"/>
</dbReference>
<dbReference type="NCBIfam" id="NF010193">
    <property type="entry name" value="PRK13672.1"/>
    <property type="match status" value="1"/>
</dbReference>
<dbReference type="Pfam" id="PF06855">
    <property type="entry name" value="YozE_SAM_like"/>
    <property type="match status" value="1"/>
</dbReference>
<dbReference type="InterPro" id="IPR036806">
    <property type="entry name" value="YozE_SAM-like_sf"/>
</dbReference>
<evidence type="ECO:0000259" key="2">
    <source>
        <dbReference type="Pfam" id="PF06855"/>
    </source>
</evidence>
<accession>A0ABV2G9R1</accession>
<protein>
    <recommendedName>
        <fullName evidence="1">UPF0346 protein ABID49_000781</fullName>
    </recommendedName>
</protein>
<dbReference type="Proteomes" id="UP001549099">
    <property type="component" value="Unassembled WGS sequence"/>
</dbReference>
<reference evidence="3 4" key="1">
    <citation type="submission" date="2024-06" db="EMBL/GenBank/DDBJ databases">
        <title>Genomic Encyclopedia of Type Strains, Phase IV (KMG-IV): sequencing the most valuable type-strain genomes for metagenomic binning, comparative biology and taxonomic classification.</title>
        <authorList>
            <person name="Goeker M."/>
        </authorList>
    </citation>
    <scope>NUCLEOTIDE SEQUENCE [LARGE SCALE GENOMIC DNA]</scope>
    <source>
        <strain evidence="3 4">DSM 26128</strain>
    </source>
</reference>
<keyword evidence="4" id="KW-1185">Reference proteome</keyword>